<proteinExistence type="predicted"/>
<feature type="transmembrane region" description="Helical" evidence="1">
    <location>
        <begin position="114"/>
        <end position="131"/>
    </location>
</feature>
<comment type="caution">
    <text evidence="3">The sequence shown here is derived from an EMBL/GenBank/DDBJ whole genome shotgun (WGS) entry which is preliminary data.</text>
</comment>
<dbReference type="AlphaFoldDB" id="A0A1F8AUM6"/>
<evidence type="ECO:0000313" key="3">
    <source>
        <dbReference type="EMBL" id="OGM55199.1"/>
    </source>
</evidence>
<protein>
    <recommendedName>
        <fullName evidence="5">Glycosyltransferase RgtA/B/C/D-like domain-containing protein</fullName>
    </recommendedName>
</protein>
<keyword evidence="1" id="KW-1133">Transmembrane helix</keyword>
<reference evidence="3 4" key="1">
    <citation type="journal article" date="2016" name="Nat. Commun.">
        <title>Thousands of microbial genomes shed light on interconnected biogeochemical processes in an aquifer system.</title>
        <authorList>
            <person name="Anantharaman K."/>
            <person name="Brown C.T."/>
            <person name="Hug L.A."/>
            <person name="Sharon I."/>
            <person name="Castelle C.J."/>
            <person name="Probst A.J."/>
            <person name="Thomas B.C."/>
            <person name="Singh A."/>
            <person name="Wilkins M.J."/>
            <person name="Karaoz U."/>
            <person name="Brodie E.L."/>
            <person name="Williams K.H."/>
            <person name="Hubbard S.S."/>
            <person name="Banfield J.F."/>
        </authorList>
    </citation>
    <scope>NUCLEOTIDE SEQUENCE [LARGE SCALE GENOMIC DNA]</scope>
</reference>
<dbReference type="EMBL" id="MGGW01000004">
    <property type="protein sequence ID" value="OGM55199.1"/>
    <property type="molecule type" value="Genomic_DNA"/>
</dbReference>
<evidence type="ECO:0000256" key="2">
    <source>
        <dbReference type="SAM" id="SignalP"/>
    </source>
</evidence>
<sequence length="385" mass="43412">MKKFLLPIFVFAFVIYKLSSPAGNTPFNYFTRLASAFLDGKYYLTEKPSWLSELIPSGDKYYVVYPPAPAILLIPFVFVFGDNFPQQILAHLVGAGIILSTIKLALQVKKANRLAVWSGILAGFGSIVWYMSSAGSVWYLGQTVAALFLLLAINEALGKKRPILIGTLLSIAFFSRLNTIVTLIFYAYLLRKEVKKVKYVLLLIFPIAMSSVLFGLYNYVRFGNPFENGYFLLPEILNETGAPWFVKGVMSPYYIFDNVKAALWSFPKLLDHLPFIQPSWSGLAIWITTPAFIYALGGSKPKKLIRITKATIILSFLVIAMHGGTGFAQFGYRFAVDFYPLLIFLTIRNIAKTNIHWHHWLLLGLSILVNAWGVIWINKLGWVSF</sequence>
<evidence type="ECO:0000256" key="1">
    <source>
        <dbReference type="SAM" id="Phobius"/>
    </source>
</evidence>
<accession>A0A1F8AUM6</accession>
<keyword evidence="2" id="KW-0732">Signal</keyword>
<name>A0A1F8AUM6_9BACT</name>
<gene>
    <name evidence="3" type="ORF">A3E44_02850</name>
</gene>
<feature type="transmembrane region" description="Helical" evidence="1">
    <location>
        <begin position="88"/>
        <end position="108"/>
    </location>
</feature>
<feature type="chain" id="PRO_5009534955" description="Glycosyltransferase RgtA/B/C/D-like domain-containing protein" evidence="2">
    <location>
        <begin position="23"/>
        <end position="385"/>
    </location>
</feature>
<feature type="transmembrane region" description="Helical" evidence="1">
    <location>
        <begin position="163"/>
        <end position="188"/>
    </location>
</feature>
<keyword evidence="1" id="KW-0472">Membrane</keyword>
<feature type="transmembrane region" description="Helical" evidence="1">
    <location>
        <begin position="62"/>
        <end position="81"/>
    </location>
</feature>
<organism evidence="3 4">
    <name type="scientific">Candidatus Woesebacteria bacterium RIFCSPHIGHO2_12_FULL_41_24</name>
    <dbReference type="NCBI Taxonomy" id="1802510"/>
    <lineage>
        <taxon>Bacteria</taxon>
        <taxon>Candidatus Woeseibacteriota</taxon>
    </lineage>
</organism>
<keyword evidence="1" id="KW-0812">Transmembrane</keyword>
<feature type="transmembrane region" description="Helical" evidence="1">
    <location>
        <begin position="200"/>
        <end position="220"/>
    </location>
</feature>
<dbReference type="Proteomes" id="UP000178603">
    <property type="component" value="Unassembled WGS sequence"/>
</dbReference>
<feature type="transmembrane region" description="Helical" evidence="1">
    <location>
        <begin position="359"/>
        <end position="377"/>
    </location>
</feature>
<feature type="signal peptide" evidence="2">
    <location>
        <begin position="1"/>
        <end position="22"/>
    </location>
</feature>
<evidence type="ECO:0000313" key="4">
    <source>
        <dbReference type="Proteomes" id="UP000178603"/>
    </source>
</evidence>
<feature type="transmembrane region" description="Helical" evidence="1">
    <location>
        <begin position="138"/>
        <end position="157"/>
    </location>
</feature>
<evidence type="ECO:0008006" key="5">
    <source>
        <dbReference type="Google" id="ProtNLM"/>
    </source>
</evidence>
<feature type="transmembrane region" description="Helical" evidence="1">
    <location>
        <begin position="279"/>
        <end position="297"/>
    </location>
</feature>
<feature type="transmembrane region" description="Helical" evidence="1">
    <location>
        <begin position="304"/>
        <end position="324"/>
    </location>
</feature>